<name>A0ACB5UKC3_9FIRM</name>
<keyword evidence="2" id="KW-1185">Reference proteome</keyword>
<sequence>MTHQFGKFGGQYVPEPVIEALNELEAAFNEAMQDEEFKNEYLYYMKDYVGRESPLYFAKNMTNKLGGAKIYLKREDLNHTGAHKINNAIGQILLAKRMGKKKIIAETGAGQHGVATATAAAMFNMECEIFMGEEDTKRQKLNVFRMELLGAKVTPVTRGTRTLSDAVDEAIEQWVERIEDTFYLLGSAVGPHPYPTMVREFQKIIGEEALRQIKEKEGRLPDYCIACVGGGSNAIGLFHEFNSYEEVELIGVEAAGKGVDTDLHAATMAHGKEGVVHGMNTIFIQDDEGNISPVYSISAGLDYPGVGPEHAHLKDIGRARYESITDDEAVNAFLYLSQTEGIIPAIESSHALAYTMKFAPTLDKDKIIIVNLSGRGDKDVEAIERYLKANNKPINL</sequence>
<dbReference type="Proteomes" id="UP001374599">
    <property type="component" value="Unassembled WGS sequence"/>
</dbReference>
<dbReference type="EMBL" id="BTPU01000031">
    <property type="protein sequence ID" value="GMQ62916.1"/>
    <property type="molecule type" value="Genomic_DNA"/>
</dbReference>
<gene>
    <name evidence="1" type="primary">trpB_1</name>
    <name evidence="1" type="ORF">AN2V17_21480</name>
</gene>
<comment type="caution">
    <text evidence="1">The sequence shown here is derived from an EMBL/GenBank/DDBJ whole genome shotgun (WGS) entry which is preliminary data.</text>
</comment>
<reference evidence="1" key="1">
    <citation type="submission" date="2023-09" db="EMBL/GenBank/DDBJ databases">
        <title>Vallitalea sediminicola and Vallitalea maricola sp. nov., anaerobic bacteria isolated from marine sediment.</title>
        <authorList>
            <person name="Hirano S."/>
            <person name="Maeda A."/>
            <person name="Terahara T."/>
            <person name="Mori K."/>
            <person name="Hamada M."/>
            <person name="Matsumoto R."/>
            <person name="Kobayashi T."/>
        </authorList>
    </citation>
    <scope>NUCLEOTIDE SEQUENCE</scope>
    <source>
        <strain evidence="1">AN17-2</strain>
    </source>
</reference>
<organism evidence="1 2">
    <name type="scientific">Vallitalea maricola</name>
    <dbReference type="NCBI Taxonomy" id="3074433"/>
    <lineage>
        <taxon>Bacteria</taxon>
        <taxon>Bacillati</taxon>
        <taxon>Bacillota</taxon>
        <taxon>Clostridia</taxon>
        <taxon>Lachnospirales</taxon>
        <taxon>Vallitaleaceae</taxon>
        <taxon>Vallitalea</taxon>
    </lineage>
</organism>
<protein>
    <submittedName>
        <fullName evidence="1">Tryptophan synthase subunit beta</fullName>
    </submittedName>
</protein>
<evidence type="ECO:0000313" key="2">
    <source>
        <dbReference type="Proteomes" id="UP001374599"/>
    </source>
</evidence>
<evidence type="ECO:0000313" key="1">
    <source>
        <dbReference type="EMBL" id="GMQ62916.1"/>
    </source>
</evidence>
<accession>A0ACB5UKC3</accession>
<proteinExistence type="predicted"/>